<sequence>MKSCHVLGAVAAAATALILGWVPQGALAAETTMLTFNRWTPATHHFHARIMKPWADRVEEATQGRVKIQFTAASLGSPARQFDLARTGVVDIASSNQSYTAERFPLAGFAELPFLSSNAEALSVANWRATIALQKQVDEYQGTKLLTVFSNGPAMIFTRDKAVKTIADLDNLRVRASEGIPARIAQLLGAVPVSAPITEAYQMLSKGIIESIILPPDSIHSFKMDQYLKHMTTTPDGLFSSTFFVVMNEAKWNSLSEQDREAIMSVSGENFAREAGKVWDDQDKMALAAFKKGGMDAQVANEALAAEISKRLVVLEEEWLALAKAKGVDGAQLLKSVRDDIRSYRDSAGSTEGKQ</sequence>
<comment type="caution">
    <text evidence="3">The sequence shown here is derived from an EMBL/GenBank/DDBJ whole genome shotgun (WGS) entry which is preliminary data.</text>
</comment>
<dbReference type="EMBL" id="QEKO01000002">
    <property type="protein sequence ID" value="PVY62540.1"/>
    <property type="molecule type" value="Genomic_DNA"/>
</dbReference>
<dbReference type="STRING" id="1231391.GCA_000308195_02078"/>
<dbReference type="NCBIfam" id="NF037995">
    <property type="entry name" value="TRAP_S1"/>
    <property type="match status" value="1"/>
</dbReference>
<keyword evidence="1 2" id="KW-0732">Signal</keyword>
<name>A0A2U1CNE8_9BURK</name>
<gene>
    <name evidence="3" type="ORF">C7440_2034</name>
</gene>
<protein>
    <submittedName>
        <fullName evidence="3">TRAP-type C4-dicarboxylate transport system substrate-binding protein</fullName>
    </submittedName>
</protein>
<evidence type="ECO:0000313" key="4">
    <source>
        <dbReference type="Proteomes" id="UP000246145"/>
    </source>
</evidence>
<evidence type="ECO:0000256" key="2">
    <source>
        <dbReference type="SAM" id="SignalP"/>
    </source>
</evidence>
<proteinExistence type="predicted"/>
<evidence type="ECO:0000256" key="1">
    <source>
        <dbReference type="ARBA" id="ARBA00022729"/>
    </source>
</evidence>
<dbReference type="PANTHER" id="PTHR33376:SF15">
    <property type="entry name" value="BLL6794 PROTEIN"/>
    <property type="match status" value="1"/>
</dbReference>
<dbReference type="PANTHER" id="PTHR33376">
    <property type="match status" value="1"/>
</dbReference>
<dbReference type="Proteomes" id="UP000246145">
    <property type="component" value="Unassembled WGS sequence"/>
</dbReference>
<evidence type="ECO:0000313" key="3">
    <source>
        <dbReference type="EMBL" id="PVY62540.1"/>
    </source>
</evidence>
<feature type="chain" id="PRO_5015705554" evidence="2">
    <location>
        <begin position="29"/>
        <end position="355"/>
    </location>
</feature>
<organism evidence="3 4">
    <name type="scientific">Pusillimonas noertemannii</name>
    <dbReference type="NCBI Taxonomy" id="305977"/>
    <lineage>
        <taxon>Bacteria</taxon>
        <taxon>Pseudomonadati</taxon>
        <taxon>Pseudomonadota</taxon>
        <taxon>Betaproteobacteria</taxon>
        <taxon>Burkholderiales</taxon>
        <taxon>Alcaligenaceae</taxon>
        <taxon>Pusillimonas</taxon>
    </lineage>
</organism>
<dbReference type="AlphaFoldDB" id="A0A2U1CNE8"/>
<feature type="signal peptide" evidence="2">
    <location>
        <begin position="1"/>
        <end position="28"/>
    </location>
</feature>
<dbReference type="InterPro" id="IPR018389">
    <property type="entry name" value="DctP_fam"/>
</dbReference>
<dbReference type="CDD" id="cd13665">
    <property type="entry name" value="PBP2_TRAP_Dctp3_4"/>
    <property type="match status" value="1"/>
</dbReference>
<dbReference type="InterPro" id="IPR038404">
    <property type="entry name" value="TRAP_DctP_sf"/>
</dbReference>
<reference evidence="3 4" key="1">
    <citation type="submission" date="2018-04" db="EMBL/GenBank/DDBJ databases">
        <title>Genomic Encyclopedia of Type Strains, Phase IV (KMG-IV): sequencing the most valuable type-strain genomes for metagenomic binning, comparative biology and taxonomic classification.</title>
        <authorList>
            <person name="Goeker M."/>
        </authorList>
    </citation>
    <scope>NUCLEOTIDE SEQUENCE [LARGE SCALE GENOMIC DNA]</scope>
    <source>
        <strain evidence="3 4">DSM 10065</strain>
    </source>
</reference>
<dbReference type="GO" id="GO:0055085">
    <property type="term" value="P:transmembrane transport"/>
    <property type="evidence" value="ECO:0007669"/>
    <property type="project" value="InterPro"/>
</dbReference>
<keyword evidence="4" id="KW-1185">Reference proteome</keyword>
<dbReference type="Pfam" id="PF03480">
    <property type="entry name" value="DctP"/>
    <property type="match status" value="1"/>
</dbReference>
<dbReference type="Gene3D" id="3.40.190.170">
    <property type="entry name" value="Bacterial extracellular solute-binding protein, family 7"/>
    <property type="match status" value="1"/>
</dbReference>
<accession>A0A2U1CNE8</accession>